<reference evidence="2" key="1">
    <citation type="submission" date="2020-10" db="EMBL/GenBank/DDBJ databases">
        <authorList>
            <person name="Gilroy R."/>
        </authorList>
    </citation>
    <scope>NUCLEOTIDE SEQUENCE</scope>
    <source>
        <strain evidence="2">CHK189-12415</strain>
    </source>
</reference>
<feature type="transmembrane region" description="Helical" evidence="1">
    <location>
        <begin position="347"/>
        <end position="366"/>
    </location>
</feature>
<sequence length="618" mass="67389">MTQMSSSMIKPAVRLAGVNRLRPVFCDTVRRYRTPYILYWIAMVIFGPLAAIIDYVNTFGNPNLLHASSWGGSDLFGLCMLITLGASVVIPMVVFSYLDNRRALDVFHALPVTRGKLFWGNMLATLFLLFAPFVVCVLPVAAAVDFSPLWLDPRDGMLYFGLLQTMLVVAAAALMMCGLMVLLMICCSTVVESFGYFCILMVGYTIVVRMGFNLIGQYTFGFSDFWLEEFLLRFTPLSFIFSTATTTGDVFWIPALQMTVLGVLLTLLGWRRYVRRKSEQAGGYIWAPVYYVAAVMGALAAGLYIRGVLGSGNDGIDVVAGAVTAVLVFIVLDTIRHRGFKQIVRSAVTSAAGVAGVAVLAVVINLTGTFGYEGWVPDAADVLAVKVQSGAPANLSSAFPLTDTESIQTVIDFHKSVVGNQEPLEAGSAETLVEYDPYGFTSAETIDQSYGSVYLTITYEMKNGSEKTREYVVPVVMTKPLYELSGSVRYYCAIADAVDAYAERIQTMEAPTIMDTRPASAEVYAGGVDESGELFYSFELNYPGMLQRAQGSSFSINLSQEDTADFLDCLAADLRRRGDDSERPAEEQPVGAVDLGSLGMGNYGNTLYLYESDVNTIG</sequence>
<proteinExistence type="predicted"/>
<evidence type="ECO:0008006" key="4">
    <source>
        <dbReference type="Google" id="ProtNLM"/>
    </source>
</evidence>
<feature type="transmembrane region" description="Helical" evidence="1">
    <location>
        <begin position="37"/>
        <end position="55"/>
    </location>
</feature>
<feature type="transmembrane region" description="Helical" evidence="1">
    <location>
        <begin position="75"/>
        <end position="98"/>
    </location>
</feature>
<dbReference type="Proteomes" id="UP000824241">
    <property type="component" value="Unassembled WGS sequence"/>
</dbReference>
<feature type="non-terminal residue" evidence="2">
    <location>
        <position position="618"/>
    </location>
</feature>
<keyword evidence="1" id="KW-0812">Transmembrane</keyword>
<comment type="caution">
    <text evidence="2">The sequence shown here is derived from an EMBL/GenBank/DDBJ whole genome shotgun (WGS) entry which is preliminary data.</text>
</comment>
<dbReference type="AlphaFoldDB" id="A0A9D1J641"/>
<evidence type="ECO:0000256" key="1">
    <source>
        <dbReference type="SAM" id="Phobius"/>
    </source>
</evidence>
<feature type="transmembrane region" description="Helical" evidence="1">
    <location>
        <begin position="162"/>
        <end position="187"/>
    </location>
</feature>
<accession>A0A9D1J641</accession>
<feature type="transmembrane region" description="Helical" evidence="1">
    <location>
        <begin position="194"/>
        <end position="215"/>
    </location>
</feature>
<organism evidence="2 3">
    <name type="scientific">Candidatus Faecivivens stercoravium</name>
    <dbReference type="NCBI Taxonomy" id="2840803"/>
    <lineage>
        <taxon>Bacteria</taxon>
        <taxon>Bacillati</taxon>
        <taxon>Bacillota</taxon>
        <taxon>Clostridia</taxon>
        <taxon>Eubacteriales</taxon>
        <taxon>Oscillospiraceae</taxon>
        <taxon>Oscillospiraceae incertae sedis</taxon>
        <taxon>Candidatus Faecivivens</taxon>
    </lineage>
</organism>
<feature type="transmembrane region" description="Helical" evidence="1">
    <location>
        <begin position="251"/>
        <end position="270"/>
    </location>
</feature>
<gene>
    <name evidence="2" type="ORF">IAB37_09120</name>
</gene>
<keyword evidence="1" id="KW-1133">Transmembrane helix</keyword>
<reference evidence="2" key="2">
    <citation type="journal article" date="2021" name="PeerJ">
        <title>Extensive microbial diversity within the chicken gut microbiome revealed by metagenomics and culture.</title>
        <authorList>
            <person name="Gilroy R."/>
            <person name="Ravi A."/>
            <person name="Getino M."/>
            <person name="Pursley I."/>
            <person name="Horton D.L."/>
            <person name="Alikhan N.F."/>
            <person name="Baker D."/>
            <person name="Gharbi K."/>
            <person name="Hall N."/>
            <person name="Watson M."/>
            <person name="Adriaenssens E.M."/>
            <person name="Foster-Nyarko E."/>
            <person name="Jarju S."/>
            <person name="Secka A."/>
            <person name="Antonio M."/>
            <person name="Oren A."/>
            <person name="Chaudhuri R.R."/>
            <person name="La Ragione R."/>
            <person name="Hildebrand F."/>
            <person name="Pallen M.J."/>
        </authorList>
    </citation>
    <scope>NUCLEOTIDE SEQUENCE</scope>
    <source>
        <strain evidence="2">CHK189-12415</strain>
    </source>
</reference>
<evidence type="ECO:0000313" key="3">
    <source>
        <dbReference type="Proteomes" id="UP000824241"/>
    </source>
</evidence>
<feature type="transmembrane region" description="Helical" evidence="1">
    <location>
        <begin position="282"/>
        <end position="304"/>
    </location>
</feature>
<protein>
    <recommendedName>
        <fullName evidence="4">ABC-2 type transport system permease protein</fullName>
    </recommendedName>
</protein>
<dbReference type="EMBL" id="DVHA01000296">
    <property type="protein sequence ID" value="HIR61719.1"/>
    <property type="molecule type" value="Genomic_DNA"/>
</dbReference>
<keyword evidence="1" id="KW-0472">Membrane</keyword>
<name>A0A9D1J641_9FIRM</name>
<evidence type="ECO:0000313" key="2">
    <source>
        <dbReference type="EMBL" id="HIR61719.1"/>
    </source>
</evidence>
<feature type="transmembrane region" description="Helical" evidence="1">
    <location>
        <begin position="118"/>
        <end position="142"/>
    </location>
</feature>
<feature type="transmembrane region" description="Helical" evidence="1">
    <location>
        <begin position="316"/>
        <end position="335"/>
    </location>
</feature>